<evidence type="ECO:0000256" key="1">
    <source>
        <dbReference type="ARBA" id="ARBA00022574"/>
    </source>
</evidence>
<evidence type="ECO:0000256" key="5">
    <source>
        <dbReference type="SAM" id="MobiDB-lite"/>
    </source>
</evidence>
<reference evidence="7 8" key="1">
    <citation type="journal article" date="2012" name="Eukaryot. Cell">
        <title>Genome sequence of the Trichosporon asahii environmental strain CBS 8904.</title>
        <authorList>
            <person name="Yang R.Y."/>
            <person name="Li H.T."/>
            <person name="Zhu H."/>
            <person name="Zhou G.P."/>
            <person name="Wang M."/>
            <person name="Wang L."/>
        </authorList>
    </citation>
    <scope>NUCLEOTIDE SEQUENCE [LARGE SCALE GENOMIC DNA]</scope>
    <source>
        <strain evidence="7 8">CBS 8904</strain>
    </source>
</reference>
<protein>
    <recommendedName>
        <fullName evidence="6">RING-type domain-containing protein</fullName>
    </recommendedName>
</protein>
<dbReference type="EMBL" id="AMBO01000313">
    <property type="protein sequence ID" value="EKD01592.1"/>
    <property type="molecule type" value="Genomic_DNA"/>
</dbReference>
<feature type="compositionally biased region" description="Low complexity" evidence="5">
    <location>
        <begin position="314"/>
        <end position="325"/>
    </location>
</feature>
<feature type="compositionally biased region" description="Basic and acidic residues" evidence="5">
    <location>
        <begin position="1213"/>
        <end position="1234"/>
    </location>
</feature>
<keyword evidence="3" id="KW-0479">Metal-binding</keyword>
<feature type="compositionally biased region" description="Basic and acidic residues" evidence="5">
    <location>
        <begin position="1123"/>
        <end position="1137"/>
    </location>
</feature>
<keyword evidence="3" id="KW-0862">Zinc</keyword>
<dbReference type="eggNOG" id="KOG0309">
    <property type="taxonomic scope" value="Eukaryota"/>
</dbReference>
<dbReference type="PANTHER" id="PTHR46170">
    <property type="entry name" value="GATOR COMPLEX PROTEIN WDR59"/>
    <property type="match status" value="1"/>
</dbReference>
<dbReference type="OrthoDB" id="311712at2759"/>
<comment type="caution">
    <text evidence="7">The sequence shown here is derived from an EMBL/GenBank/DDBJ whole genome shotgun (WGS) entry which is preliminary data.</text>
</comment>
<feature type="compositionally biased region" description="Polar residues" evidence="5">
    <location>
        <begin position="358"/>
        <end position="367"/>
    </location>
</feature>
<evidence type="ECO:0000313" key="7">
    <source>
        <dbReference type="EMBL" id="EKD01592.1"/>
    </source>
</evidence>
<evidence type="ECO:0000259" key="6">
    <source>
        <dbReference type="PROSITE" id="PS50089"/>
    </source>
</evidence>
<feature type="domain" description="RING-type" evidence="6">
    <location>
        <begin position="1055"/>
        <end position="1095"/>
    </location>
</feature>
<dbReference type="PROSITE" id="PS00678">
    <property type="entry name" value="WD_REPEATS_1"/>
    <property type="match status" value="1"/>
</dbReference>
<dbReference type="InterPro" id="IPR049567">
    <property type="entry name" value="WDR59-like"/>
</dbReference>
<dbReference type="PROSITE" id="PS50089">
    <property type="entry name" value="ZF_RING_2"/>
    <property type="match status" value="1"/>
</dbReference>
<evidence type="ECO:0000256" key="3">
    <source>
        <dbReference type="PROSITE-ProRule" id="PRU00175"/>
    </source>
</evidence>
<gene>
    <name evidence="7" type="ORF">A1Q2_04153</name>
</gene>
<accession>K1VQB0</accession>
<feature type="compositionally biased region" description="Basic and acidic residues" evidence="5">
    <location>
        <begin position="812"/>
        <end position="831"/>
    </location>
</feature>
<feature type="region of interest" description="Disordered" evidence="5">
    <location>
        <begin position="748"/>
        <end position="928"/>
    </location>
</feature>
<dbReference type="Proteomes" id="UP000006757">
    <property type="component" value="Unassembled WGS sequence"/>
</dbReference>
<feature type="compositionally biased region" description="Polar residues" evidence="5">
    <location>
        <begin position="770"/>
        <end position="781"/>
    </location>
</feature>
<feature type="compositionally biased region" description="Low complexity" evidence="5">
    <location>
        <begin position="1244"/>
        <end position="1256"/>
    </location>
</feature>
<feature type="compositionally biased region" description="Polar residues" evidence="5">
    <location>
        <begin position="904"/>
        <end position="928"/>
    </location>
</feature>
<dbReference type="OMA" id="YPYGPEI"/>
<organism evidence="7 8">
    <name type="scientific">Trichosporon asahii var. asahii (strain CBS 8904)</name>
    <name type="common">Yeast</name>
    <dbReference type="NCBI Taxonomy" id="1220162"/>
    <lineage>
        <taxon>Eukaryota</taxon>
        <taxon>Fungi</taxon>
        <taxon>Dikarya</taxon>
        <taxon>Basidiomycota</taxon>
        <taxon>Agaricomycotina</taxon>
        <taxon>Tremellomycetes</taxon>
        <taxon>Trichosporonales</taxon>
        <taxon>Trichosporonaceae</taxon>
        <taxon>Trichosporon</taxon>
    </lineage>
</organism>
<keyword evidence="3" id="KW-0863">Zinc-finger</keyword>
<feature type="region of interest" description="Disordered" evidence="5">
    <location>
        <begin position="314"/>
        <end position="367"/>
    </location>
</feature>
<proteinExistence type="predicted"/>
<dbReference type="GO" id="GO:0035591">
    <property type="term" value="F:signaling adaptor activity"/>
    <property type="evidence" value="ECO:0007669"/>
    <property type="project" value="TreeGrafter"/>
</dbReference>
<dbReference type="GO" id="GO:0035859">
    <property type="term" value="C:Seh1-associated complex"/>
    <property type="evidence" value="ECO:0007669"/>
    <property type="project" value="TreeGrafter"/>
</dbReference>
<feature type="region of interest" description="Disordered" evidence="5">
    <location>
        <begin position="1123"/>
        <end position="1164"/>
    </location>
</feature>
<dbReference type="AlphaFoldDB" id="K1VQB0"/>
<dbReference type="GO" id="GO:0008270">
    <property type="term" value="F:zinc ion binding"/>
    <property type="evidence" value="ECO:0007669"/>
    <property type="project" value="UniProtKB-KW"/>
</dbReference>
<dbReference type="InterPro" id="IPR001680">
    <property type="entry name" value="WD40_rpt"/>
</dbReference>
<dbReference type="GO" id="GO:0005774">
    <property type="term" value="C:vacuolar membrane"/>
    <property type="evidence" value="ECO:0007669"/>
    <property type="project" value="TreeGrafter"/>
</dbReference>
<dbReference type="SUPFAM" id="SSF50978">
    <property type="entry name" value="WD40 repeat-like"/>
    <property type="match status" value="1"/>
</dbReference>
<feature type="compositionally biased region" description="Polar residues" evidence="5">
    <location>
        <begin position="788"/>
        <end position="804"/>
    </location>
</feature>
<feature type="compositionally biased region" description="Basic and acidic residues" evidence="5">
    <location>
        <begin position="840"/>
        <end position="852"/>
    </location>
</feature>
<dbReference type="PROSITE" id="PS50294">
    <property type="entry name" value="WD_REPEATS_REGION"/>
    <property type="match status" value="1"/>
</dbReference>
<keyword evidence="2" id="KW-0677">Repeat</keyword>
<feature type="region of interest" description="Disordered" evidence="5">
    <location>
        <begin position="1191"/>
        <end position="1263"/>
    </location>
</feature>
<dbReference type="HOGENOM" id="CLU_258996_0_0_1"/>
<evidence type="ECO:0000256" key="2">
    <source>
        <dbReference type="ARBA" id="ARBA00022737"/>
    </source>
</evidence>
<dbReference type="InterPro" id="IPR019775">
    <property type="entry name" value="WD40_repeat_CS"/>
</dbReference>
<dbReference type="PANTHER" id="PTHR46170:SF1">
    <property type="entry name" value="GATOR COMPLEX PROTEIN WDR59"/>
    <property type="match status" value="1"/>
</dbReference>
<dbReference type="InterPro" id="IPR001841">
    <property type="entry name" value="Znf_RING"/>
</dbReference>
<feature type="compositionally biased region" description="Low complexity" evidence="5">
    <location>
        <begin position="332"/>
        <end position="342"/>
    </location>
</feature>
<dbReference type="Gene3D" id="2.130.10.10">
    <property type="entry name" value="YVTN repeat-like/Quinoprotein amine dehydrogenase"/>
    <property type="match status" value="1"/>
</dbReference>
<keyword evidence="8" id="KW-1185">Reference proteome</keyword>
<dbReference type="SMART" id="SM00320">
    <property type="entry name" value="WD40"/>
    <property type="match status" value="3"/>
</dbReference>
<dbReference type="STRING" id="1220162.K1VQB0"/>
<dbReference type="InterPro" id="IPR036322">
    <property type="entry name" value="WD40_repeat_dom_sf"/>
</dbReference>
<dbReference type="InParanoid" id="K1VQB0"/>
<name>K1VQB0_TRIAC</name>
<sequence>MATVSMDAGIRGWDLRVQGSTPIIRLSAWGAAGTQVKWNRKAEHILATAHGTRVLVWDDRYGSVPVATIQAHDSKIYGIDWDRRLRHRLVTCSLDKTIKFWDIPSVVSEDDRSTLASEDFSAGEPFTNATIQTGYPVWRARNLPWGHGVLALPQRGETALEMFGTDGSNVPIERWEGSSGVVKEFVWRRRGGADPDFEDRNFQLITWSLDRKLRIWPMPKDLLERAGYKPGAPIDVDVTRRGAIDRTFSVPLDPLGQALKPLGPEKPTIPSGIARQRMLQRPALTSMTRGGKSTRKIGQIEWLSRIVKTGPGAAAVASDSSAGPSRAPSVAGRDSTNGSSSRSRSKGPHGGRTESLRHMSQTRGLSLTRASSVNTGVGTESVSDLIPLKDEVLSVHKMFPKSKVNFEKFDLSQRKLTMSLNGPWANGDRYAFIRVHWSFPPNYPYGPEIPTFELERNATVSPITRHRMISTIKEMRAANRQCLISVTEFLLGYHERTSRRVVDEDSDSDTGVDEAANVPMLIRTTGAAFGPNGQLVCFFPKQTVLPRARSGHSRSPSREDPMSTPLAKALSALSRLENPHNKPTMVRYKRHVRTMQAQLQPMQSRSTLSLYNVSHLVPEPDPELARLYTASIDGNLVHALEVKKLEHAEVWAALRALLTDPPPPYSDHAPLSRTAATHAERFRWEREMERKRCVVDGIFDRLMERMDMQMLALVSCCLLEYEQSAPPPPAIEEVAQPEPSYFGMRKVSRASAGSGGTSGTAVTPFGPGRRSSSLTPSTPVSATGPGSLRTSGWSQILMNPSSISLRGMALTPRDRTSFDQERTPGSYEERSPVAIPGTPSRHDHPFTRHESHSSITGLPGLPSPRRRATRPFARSGSMALASPPLPPVPPTPTGRSVDERAATASASSVPESSNLATSAPRTGTKVSFGSASPLRRVFSKPNLAQTPGKLERRRMTCGVHLEFSSDAPPPSLLRSELLPLAELWKLAYADWLLRAGLVGKRAALLQYEFASSPPPKVYREGLVYATRCRACDSAFVPQGEEKCTSCSVPRQAPLCSVCNTTVRGLSASCTLCQHTSHWRCLRATLELLKHCPACSCQCADGGLSANFSQTRPEGPTRQVLVEDPRTQASKRFERSSRFVDLTGGDSRPASRSRERKRDAGSFGSVGSGYSAAGGYAQGGFSSFGGELGLKLTPSHTDEEEYHSQSIAALQSVEQRDAEREREGRDREREREREMSPPPREAAREGMLARARARALGPEGILPW</sequence>
<dbReference type="InterPro" id="IPR015943">
    <property type="entry name" value="WD40/YVTN_repeat-like_dom_sf"/>
</dbReference>
<feature type="repeat" description="WD" evidence="4">
    <location>
        <begin position="69"/>
        <end position="103"/>
    </location>
</feature>
<keyword evidence="1 4" id="KW-0853">WD repeat</keyword>
<feature type="compositionally biased region" description="Pro residues" evidence="5">
    <location>
        <begin position="883"/>
        <end position="892"/>
    </location>
</feature>
<dbReference type="GO" id="GO:0034198">
    <property type="term" value="P:cellular response to amino acid starvation"/>
    <property type="evidence" value="ECO:0007669"/>
    <property type="project" value="TreeGrafter"/>
</dbReference>
<dbReference type="GO" id="GO:1904263">
    <property type="term" value="P:positive regulation of TORC1 signaling"/>
    <property type="evidence" value="ECO:0007669"/>
    <property type="project" value="TreeGrafter"/>
</dbReference>
<feature type="compositionally biased region" description="Polar residues" evidence="5">
    <location>
        <begin position="1203"/>
        <end position="1212"/>
    </location>
</feature>
<dbReference type="PROSITE" id="PS50082">
    <property type="entry name" value="WD_REPEATS_2"/>
    <property type="match status" value="1"/>
</dbReference>
<evidence type="ECO:0000256" key="4">
    <source>
        <dbReference type="PROSITE-ProRule" id="PRU00221"/>
    </source>
</evidence>
<evidence type="ECO:0000313" key="8">
    <source>
        <dbReference type="Proteomes" id="UP000006757"/>
    </source>
</evidence>